<dbReference type="PANTHER" id="PTHR43537:SF5">
    <property type="entry name" value="UXU OPERON TRANSCRIPTIONAL REGULATOR"/>
    <property type="match status" value="1"/>
</dbReference>
<gene>
    <name evidence="5" type="ORF">J2T15_001283</name>
</gene>
<feature type="domain" description="HTH gntR-type" evidence="4">
    <location>
        <begin position="12"/>
        <end position="80"/>
    </location>
</feature>
<dbReference type="SUPFAM" id="SSF46785">
    <property type="entry name" value="Winged helix' DNA-binding domain"/>
    <property type="match status" value="1"/>
</dbReference>
<proteinExistence type="predicted"/>
<dbReference type="RefSeq" id="WP_307202123.1">
    <property type="nucleotide sequence ID" value="NZ_JAUSSU010000002.1"/>
</dbReference>
<dbReference type="InterPro" id="IPR000524">
    <property type="entry name" value="Tscrpt_reg_HTH_GntR"/>
</dbReference>
<organism evidence="5 6">
    <name type="scientific">Paenibacillus harenae</name>
    <dbReference type="NCBI Taxonomy" id="306543"/>
    <lineage>
        <taxon>Bacteria</taxon>
        <taxon>Bacillati</taxon>
        <taxon>Bacillota</taxon>
        <taxon>Bacilli</taxon>
        <taxon>Bacillales</taxon>
        <taxon>Paenibacillaceae</taxon>
        <taxon>Paenibacillus</taxon>
    </lineage>
</organism>
<dbReference type="Gene3D" id="1.10.10.10">
    <property type="entry name" value="Winged helix-like DNA-binding domain superfamily/Winged helix DNA-binding domain"/>
    <property type="match status" value="1"/>
</dbReference>
<evidence type="ECO:0000313" key="6">
    <source>
        <dbReference type="Proteomes" id="UP001229346"/>
    </source>
</evidence>
<evidence type="ECO:0000256" key="3">
    <source>
        <dbReference type="ARBA" id="ARBA00023163"/>
    </source>
</evidence>
<evidence type="ECO:0000259" key="4">
    <source>
        <dbReference type="PROSITE" id="PS50949"/>
    </source>
</evidence>
<dbReference type="InterPro" id="IPR036390">
    <property type="entry name" value="WH_DNA-bd_sf"/>
</dbReference>
<dbReference type="PRINTS" id="PR00035">
    <property type="entry name" value="HTHGNTR"/>
</dbReference>
<keyword evidence="3" id="KW-0804">Transcription</keyword>
<dbReference type="EMBL" id="JAUSSU010000002">
    <property type="protein sequence ID" value="MDQ0111850.1"/>
    <property type="molecule type" value="Genomic_DNA"/>
</dbReference>
<dbReference type="Pfam" id="PF07729">
    <property type="entry name" value="FCD"/>
    <property type="match status" value="1"/>
</dbReference>
<dbReference type="PROSITE" id="PS50949">
    <property type="entry name" value="HTH_GNTR"/>
    <property type="match status" value="1"/>
</dbReference>
<dbReference type="SMART" id="SM00345">
    <property type="entry name" value="HTH_GNTR"/>
    <property type="match status" value="1"/>
</dbReference>
<dbReference type="SMART" id="SM00895">
    <property type="entry name" value="FCD"/>
    <property type="match status" value="1"/>
</dbReference>
<dbReference type="PANTHER" id="PTHR43537">
    <property type="entry name" value="TRANSCRIPTIONAL REGULATOR, GNTR FAMILY"/>
    <property type="match status" value="1"/>
</dbReference>
<sequence>MSPLDVVKLSKRNHYEEITEQIKCLIMDGKLKVGDKLPSTKTMSEQFGVGRSTTREALSALKAMGMIEIRQGGGCRVIRSAPAEVELPELQSLRMNRETVLELLEARESLEVSNSSIAAKKRTDADLLTLAGIIQQMVQTVGNDAEGERLDLLFHLTLAKATHNSIMVRLFESIMGKVETAIHDIRRVELYANEQVAGRLYEEHSAIYEAVKEQQAELAAERMERHLQHIESIVLKHIGISESSNFESE</sequence>
<keyword evidence="2 5" id="KW-0238">DNA-binding</keyword>
<evidence type="ECO:0000256" key="2">
    <source>
        <dbReference type="ARBA" id="ARBA00023125"/>
    </source>
</evidence>
<dbReference type="Proteomes" id="UP001229346">
    <property type="component" value="Unassembled WGS sequence"/>
</dbReference>
<reference evidence="5 6" key="1">
    <citation type="submission" date="2023-07" db="EMBL/GenBank/DDBJ databases">
        <title>Sorghum-associated microbial communities from plants grown in Nebraska, USA.</title>
        <authorList>
            <person name="Schachtman D."/>
        </authorList>
    </citation>
    <scope>NUCLEOTIDE SEQUENCE [LARGE SCALE GENOMIC DNA]</scope>
    <source>
        <strain evidence="5 6">CC482</strain>
    </source>
</reference>
<name>A0ABT9TZH1_PAEHA</name>
<keyword evidence="6" id="KW-1185">Reference proteome</keyword>
<dbReference type="Gene3D" id="1.20.120.530">
    <property type="entry name" value="GntR ligand-binding domain-like"/>
    <property type="match status" value="1"/>
</dbReference>
<protein>
    <submittedName>
        <fullName evidence="5">DNA-binding FadR family transcriptional regulator</fullName>
    </submittedName>
</protein>
<evidence type="ECO:0000313" key="5">
    <source>
        <dbReference type="EMBL" id="MDQ0111850.1"/>
    </source>
</evidence>
<evidence type="ECO:0000256" key="1">
    <source>
        <dbReference type="ARBA" id="ARBA00023015"/>
    </source>
</evidence>
<dbReference type="CDD" id="cd07377">
    <property type="entry name" value="WHTH_GntR"/>
    <property type="match status" value="1"/>
</dbReference>
<dbReference type="Pfam" id="PF00392">
    <property type="entry name" value="GntR"/>
    <property type="match status" value="1"/>
</dbReference>
<dbReference type="InterPro" id="IPR011711">
    <property type="entry name" value="GntR_C"/>
</dbReference>
<accession>A0ABT9TZH1</accession>
<dbReference type="SUPFAM" id="SSF48008">
    <property type="entry name" value="GntR ligand-binding domain-like"/>
    <property type="match status" value="1"/>
</dbReference>
<dbReference type="InterPro" id="IPR036388">
    <property type="entry name" value="WH-like_DNA-bd_sf"/>
</dbReference>
<comment type="caution">
    <text evidence="5">The sequence shown here is derived from an EMBL/GenBank/DDBJ whole genome shotgun (WGS) entry which is preliminary data.</text>
</comment>
<dbReference type="GO" id="GO:0003677">
    <property type="term" value="F:DNA binding"/>
    <property type="evidence" value="ECO:0007669"/>
    <property type="project" value="UniProtKB-KW"/>
</dbReference>
<keyword evidence="1" id="KW-0805">Transcription regulation</keyword>
<dbReference type="InterPro" id="IPR008920">
    <property type="entry name" value="TF_FadR/GntR_C"/>
</dbReference>